<name>A0A1W2TDU6_ROSNE</name>
<feature type="compositionally biased region" description="Low complexity" evidence="1">
    <location>
        <begin position="139"/>
        <end position="158"/>
    </location>
</feature>
<reference evidence="2" key="1">
    <citation type="submission" date="2016-03" db="EMBL/GenBank/DDBJ databases">
        <title>Draft genome sequence of Rosellinia necatrix.</title>
        <authorList>
            <person name="Kanematsu S."/>
        </authorList>
    </citation>
    <scope>NUCLEOTIDE SEQUENCE [LARGE SCALE GENOMIC DNA]</scope>
    <source>
        <strain evidence="2">W97</strain>
    </source>
</reference>
<protein>
    <submittedName>
        <fullName evidence="2">Uncharacterized protein</fullName>
    </submittedName>
</protein>
<dbReference type="EMBL" id="DF977448">
    <property type="protein sequence ID" value="GAP86170.1"/>
    <property type="molecule type" value="Genomic_DNA"/>
</dbReference>
<evidence type="ECO:0000256" key="1">
    <source>
        <dbReference type="SAM" id="MobiDB-lite"/>
    </source>
</evidence>
<dbReference type="OrthoDB" id="4842213at2759"/>
<feature type="region of interest" description="Disordered" evidence="1">
    <location>
        <begin position="118"/>
        <end position="158"/>
    </location>
</feature>
<keyword evidence="3" id="KW-1185">Reference proteome</keyword>
<dbReference type="Proteomes" id="UP000054516">
    <property type="component" value="Unassembled WGS sequence"/>
</dbReference>
<evidence type="ECO:0000313" key="3">
    <source>
        <dbReference type="Proteomes" id="UP000054516"/>
    </source>
</evidence>
<proteinExistence type="predicted"/>
<dbReference type="AlphaFoldDB" id="A0A1W2TDU6"/>
<feature type="region of interest" description="Disordered" evidence="1">
    <location>
        <begin position="1"/>
        <end position="43"/>
    </location>
</feature>
<evidence type="ECO:0000313" key="2">
    <source>
        <dbReference type="EMBL" id="GAP86170.1"/>
    </source>
</evidence>
<organism evidence="2">
    <name type="scientific">Rosellinia necatrix</name>
    <name type="common">White root-rot fungus</name>
    <dbReference type="NCBI Taxonomy" id="77044"/>
    <lineage>
        <taxon>Eukaryota</taxon>
        <taxon>Fungi</taxon>
        <taxon>Dikarya</taxon>
        <taxon>Ascomycota</taxon>
        <taxon>Pezizomycotina</taxon>
        <taxon>Sordariomycetes</taxon>
        <taxon>Xylariomycetidae</taxon>
        <taxon>Xylariales</taxon>
        <taxon>Xylariaceae</taxon>
        <taxon>Rosellinia</taxon>
    </lineage>
</organism>
<gene>
    <name evidence="2" type="ORF">SAMD00023353_0303030</name>
</gene>
<sequence>MERFNSGTGPDGLHHDAAASYGLSKDHRRGSRVSELPTQGGKAGKIRWLSQLKEWVLVSEPSTRALRNYKKDTYKKAGIARDDPLANVKLHLPVASLPPDAIKPGGRGPEPEEIAIQRASHRKRAHKLSLVSGAPPGPRSSASHSSTLSSVTTPKDEE</sequence>
<accession>A0A1W2TDU6</accession>